<gene>
    <name evidence="2" type="ORF">BU14_0382s0014</name>
</gene>
<proteinExistence type="predicted"/>
<keyword evidence="3" id="KW-1185">Reference proteome</keyword>
<dbReference type="EMBL" id="KV919022">
    <property type="protein sequence ID" value="OSX73053.1"/>
    <property type="molecule type" value="Genomic_DNA"/>
</dbReference>
<evidence type="ECO:0000313" key="3">
    <source>
        <dbReference type="Proteomes" id="UP000218209"/>
    </source>
</evidence>
<protein>
    <submittedName>
        <fullName evidence="2">Uncharacterized protein</fullName>
    </submittedName>
</protein>
<dbReference type="AlphaFoldDB" id="A0A1X6NXD5"/>
<reference evidence="2 3" key="1">
    <citation type="submission" date="2017-03" db="EMBL/GenBank/DDBJ databases">
        <title>WGS assembly of Porphyra umbilicalis.</title>
        <authorList>
            <person name="Brawley S.H."/>
            <person name="Blouin N.A."/>
            <person name="Ficko-Blean E."/>
            <person name="Wheeler G.L."/>
            <person name="Lohr M."/>
            <person name="Goodson H.V."/>
            <person name="Jenkins J.W."/>
            <person name="Blaby-Haas C.E."/>
            <person name="Helliwell K.E."/>
            <person name="Chan C."/>
            <person name="Marriage T."/>
            <person name="Bhattacharya D."/>
            <person name="Klein A.S."/>
            <person name="Badis Y."/>
            <person name="Brodie J."/>
            <person name="Cao Y."/>
            <person name="Collen J."/>
            <person name="Dittami S.M."/>
            <person name="Gachon C.M."/>
            <person name="Green B.R."/>
            <person name="Karpowicz S."/>
            <person name="Kim J.W."/>
            <person name="Kudahl U."/>
            <person name="Lin S."/>
            <person name="Michel G."/>
            <person name="Mittag M."/>
            <person name="Olson B.J."/>
            <person name="Pangilinan J."/>
            <person name="Peng Y."/>
            <person name="Qiu H."/>
            <person name="Shu S."/>
            <person name="Singer J.T."/>
            <person name="Smith A.G."/>
            <person name="Sprecher B.N."/>
            <person name="Wagner V."/>
            <person name="Wang W."/>
            <person name="Wang Z.-Y."/>
            <person name="Yan J."/>
            <person name="Yarish C."/>
            <person name="Zoeuner-Riek S."/>
            <person name="Zhuang Y."/>
            <person name="Zou Y."/>
            <person name="Lindquist E.A."/>
            <person name="Grimwood J."/>
            <person name="Barry K."/>
            <person name="Rokhsar D.S."/>
            <person name="Schmutz J."/>
            <person name="Stiller J.W."/>
            <person name="Grossman A.R."/>
            <person name="Prochnik S.E."/>
        </authorList>
    </citation>
    <scope>NUCLEOTIDE SEQUENCE [LARGE SCALE GENOMIC DNA]</scope>
    <source>
        <strain evidence="2">4086291</strain>
    </source>
</reference>
<feature type="region of interest" description="Disordered" evidence="1">
    <location>
        <begin position="1"/>
        <end position="107"/>
    </location>
</feature>
<feature type="compositionally biased region" description="Low complexity" evidence="1">
    <location>
        <begin position="1"/>
        <end position="19"/>
    </location>
</feature>
<name>A0A1X6NXD5_PORUM</name>
<accession>A0A1X6NXD5</accession>
<organism evidence="2 3">
    <name type="scientific">Porphyra umbilicalis</name>
    <name type="common">Purple laver</name>
    <name type="synonym">Red alga</name>
    <dbReference type="NCBI Taxonomy" id="2786"/>
    <lineage>
        <taxon>Eukaryota</taxon>
        <taxon>Rhodophyta</taxon>
        <taxon>Bangiophyceae</taxon>
        <taxon>Bangiales</taxon>
        <taxon>Bangiaceae</taxon>
        <taxon>Porphyra</taxon>
    </lineage>
</organism>
<dbReference type="Proteomes" id="UP000218209">
    <property type="component" value="Unassembled WGS sequence"/>
</dbReference>
<evidence type="ECO:0000313" key="2">
    <source>
        <dbReference type="EMBL" id="OSX73053.1"/>
    </source>
</evidence>
<sequence length="471" mass="45362">MADGSPPFTSPTSPAAPLPRVRGLASQLAATRSVVASWRPADGGGGRSRNGSSHFGDPGPTRTGAGAAPAGDDPAAVGRAASAPDAARRGGTRGAAGSGGEPLANTSHTPLTAAMTATMPDPPLSAAALEGSVACERVLRFPAPAPAGPGEDAPTFGPADEADGSGLGPALAVLTCMAVPVEAPPLRRWWTATAGGGGAAEAVGDAHAATAAAGAAHAHAGAGVSATAYDEDDEVVTLQIVMDVQRDLLQAADLGPLRLAPAARGVFHRRTGEFVSLVSAAAGGDSPWTRLLMFEHFVPTAAGAASHTITALGVGARGGLALLRRTHALMVPAQPAAPAAVLAPTDGVAALAAAVEGMSGSYGLAYAPCPVGPAAAAAASAPDGGATQLVPLVLTCARASVAGAFRMRRAAVAALVPLAAPRAPPDTLGGAALLDAVGCPRSRDGGGRGSVAAAAAAAAAATAAPTASAST</sequence>
<feature type="compositionally biased region" description="Low complexity" evidence="1">
    <location>
        <begin position="49"/>
        <end position="81"/>
    </location>
</feature>
<feature type="region of interest" description="Disordered" evidence="1">
    <location>
        <begin position="144"/>
        <end position="164"/>
    </location>
</feature>
<evidence type="ECO:0000256" key="1">
    <source>
        <dbReference type="SAM" id="MobiDB-lite"/>
    </source>
</evidence>